<comment type="caution">
    <text evidence="3">The sequence shown here is derived from an EMBL/GenBank/DDBJ whole genome shotgun (WGS) entry which is preliminary data.</text>
</comment>
<organism evidence="3 4">
    <name type="scientific">Lacrimispora algidixylanolytica</name>
    <dbReference type="NCBI Taxonomy" id="94868"/>
    <lineage>
        <taxon>Bacteria</taxon>
        <taxon>Bacillati</taxon>
        <taxon>Bacillota</taxon>
        <taxon>Clostridia</taxon>
        <taxon>Lachnospirales</taxon>
        <taxon>Lachnospiraceae</taxon>
        <taxon>Lacrimispora</taxon>
    </lineage>
</organism>
<dbReference type="Gene3D" id="3.40.47.10">
    <property type="match status" value="1"/>
</dbReference>
<dbReference type="InterPro" id="IPR000794">
    <property type="entry name" value="Beta-ketoacyl_synthase"/>
</dbReference>
<proteinExistence type="predicted"/>
<keyword evidence="4" id="KW-1185">Reference proteome</keyword>
<evidence type="ECO:0000313" key="3">
    <source>
        <dbReference type="EMBL" id="RKD31124.1"/>
    </source>
</evidence>
<dbReference type="InterPro" id="IPR014030">
    <property type="entry name" value="Ketoacyl_synth_N"/>
</dbReference>
<dbReference type="InterPro" id="IPR016039">
    <property type="entry name" value="Thiolase-like"/>
</dbReference>
<dbReference type="GO" id="GO:0006633">
    <property type="term" value="P:fatty acid biosynthetic process"/>
    <property type="evidence" value="ECO:0007669"/>
    <property type="project" value="TreeGrafter"/>
</dbReference>
<evidence type="ECO:0000313" key="4">
    <source>
        <dbReference type="Proteomes" id="UP000284277"/>
    </source>
</evidence>
<dbReference type="AlphaFoldDB" id="A0A419T0N3"/>
<dbReference type="PANTHER" id="PTHR11712">
    <property type="entry name" value="POLYKETIDE SYNTHASE-RELATED"/>
    <property type="match status" value="1"/>
</dbReference>
<reference evidence="3 4" key="1">
    <citation type="submission" date="2016-08" db="EMBL/GenBank/DDBJ databases">
        <title>A new outlook on sporulation: Clostridium algidixylanolyticum.</title>
        <authorList>
            <person name="Poppleton D.I."/>
            <person name="Gribaldo S."/>
        </authorList>
    </citation>
    <scope>NUCLEOTIDE SEQUENCE [LARGE SCALE GENOMIC DNA]</scope>
    <source>
        <strain evidence="3 4">SPL73</strain>
    </source>
</reference>
<evidence type="ECO:0000259" key="2">
    <source>
        <dbReference type="Pfam" id="PF00109"/>
    </source>
</evidence>
<name>A0A419T0N3_9FIRM</name>
<dbReference type="OrthoDB" id="9808669at2"/>
<feature type="domain" description="Beta-ketoacyl synthase-like N-terminal" evidence="2">
    <location>
        <begin position="36"/>
        <end position="214"/>
    </location>
</feature>
<dbReference type="EMBL" id="MCIA01000023">
    <property type="protein sequence ID" value="RKD31124.1"/>
    <property type="molecule type" value="Genomic_DNA"/>
</dbReference>
<sequence>MGKRVAITGLGITLESGITGIEENKTFKNRKIKKLLSRGEKIFCSSANHAVLDSGILEIDTAKEKRGIFLGTTKESSSRNELLNVLKSIYDGEIRHKEFSEAVVENMSPLFVVKSLPNACLHYAAEEFGIRGTNSLFITNGVASSQALAAAYHTILRRDCTWCLVGGFDSHMEENEFYNYEQYGFRVSDMGDEKSSEVLGEGAGSMIVEDYEHAVLRNAKIYGEIIGHGEVLLDFENKEADNIRILKQGILKSLAMAHKDAKDIAFINTDGMSYKNYNEIEEKAIRDILPDIPQINLKEQLGNLMGAACIVEITSDLNDSGSNHNKSQDFMKISAGFGGQVSIMIIRRNEL</sequence>
<keyword evidence="1" id="KW-0808">Transferase</keyword>
<protein>
    <recommendedName>
        <fullName evidence="2">Beta-ketoacyl synthase-like N-terminal domain-containing protein</fullName>
    </recommendedName>
</protein>
<dbReference type="GO" id="GO:0004315">
    <property type="term" value="F:3-oxoacyl-[acyl-carrier-protein] synthase activity"/>
    <property type="evidence" value="ECO:0007669"/>
    <property type="project" value="TreeGrafter"/>
</dbReference>
<dbReference type="Proteomes" id="UP000284277">
    <property type="component" value="Unassembled WGS sequence"/>
</dbReference>
<dbReference type="RefSeq" id="WP_120197343.1">
    <property type="nucleotide sequence ID" value="NZ_MCIA01000023.1"/>
</dbReference>
<dbReference type="Pfam" id="PF00109">
    <property type="entry name" value="ketoacyl-synt"/>
    <property type="match status" value="1"/>
</dbReference>
<dbReference type="PANTHER" id="PTHR11712:SF336">
    <property type="entry name" value="3-OXOACYL-[ACYL-CARRIER-PROTEIN] SYNTHASE, MITOCHONDRIAL"/>
    <property type="match status" value="1"/>
</dbReference>
<accession>A0A419T0N3</accession>
<dbReference type="SUPFAM" id="SSF53901">
    <property type="entry name" value="Thiolase-like"/>
    <property type="match status" value="2"/>
</dbReference>
<dbReference type="GO" id="GO:0005829">
    <property type="term" value="C:cytosol"/>
    <property type="evidence" value="ECO:0007669"/>
    <property type="project" value="TreeGrafter"/>
</dbReference>
<evidence type="ECO:0000256" key="1">
    <source>
        <dbReference type="ARBA" id="ARBA00022679"/>
    </source>
</evidence>
<gene>
    <name evidence="3" type="ORF">BET01_04520</name>
</gene>